<comment type="subcellular location">
    <subcellularLocation>
        <location evidence="1">Cell membrane</location>
        <topology evidence="1">Multi-pass membrane protein</topology>
    </subcellularLocation>
</comment>
<keyword evidence="5 6" id="KW-0472">Membrane</keyword>
<evidence type="ECO:0000256" key="5">
    <source>
        <dbReference type="ARBA" id="ARBA00023136"/>
    </source>
</evidence>
<gene>
    <name evidence="7" type="ORF">EZM97_03490</name>
</gene>
<dbReference type="GO" id="GO:0005886">
    <property type="term" value="C:plasma membrane"/>
    <property type="evidence" value="ECO:0007669"/>
    <property type="project" value="UniProtKB-SubCell"/>
</dbReference>
<accession>A0A4R0Z2C4</accession>
<proteinExistence type="predicted"/>
<dbReference type="Proteomes" id="UP000291822">
    <property type="component" value="Unassembled WGS sequence"/>
</dbReference>
<evidence type="ECO:0000313" key="7">
    <source>
        <dbReference type="EMBL" id="TCI13794.1"/>
    </source>
</evidence>
<protein>
    <submittedName>
        <fullName evidence="7">CidA/LrgA family protein</fullName>
    </submittedName>
</protein>
<dbReference type="AlphaFoldDB" id="A0A4R0Z2C4"/>
<sequence>MVALIVQVALLAMVWFACDTVVRALHLPIPGSVGALALVLALLAMRVVPETSLRRGADWLLADMLLFFIPAVMAVWEHLPLLRSEGLRIVVAIVLGTVMVMATTAGLVDLAFRWKQHRAR</sequence>
<feature type="transmembrane region" description="Helical" evidence="6">
    <location>
        <begin position="88"/>
        <end position="112"/>
    </location>
</feature>
<dbReference type="PANTHER" id="PTHR33931">
    <property type="entry name" value="HOLIN-LIKE PROTEIN CIDA-RELATED"/>
    <property type="match status" value="1"/>
</dbReference>
<dbReference type="Pfam" id="PF03788">
    <property type="entry name" value="LrgA"/>
    <property type="match status" value="1"/>
</dbReference>
<feature type="transmembrane region" description="Helical" evidence="6">
    <location>
        <begin position="57"/>
        <end position="76"/>
    </location>
</feature>
<comment type="caution">
    <text evidence="7">The sequence shown here is derived from an EMBL/GenBank/DDBJ whole genome shotgun (WGS) entry which is preliminary data.</text>
</comment>
<evidence type="ECO:0000256" key="2">
    <source>
        <dbReference type="ARBA" id="ARBA00022475"/>
    </source>
</evidence>
<feature type="transmembrane region" description="Helical" evidence="6">
    <location>
        <begin position="26"/>
        <end position="45"/>
    </location>
</feature>
<evidence type="ECO:0000256" key="3">
    <source>
        <dbReference type="ARBA" id="ARBA00022692"/>
    </source>
</evidence>
<evidence type="ECO:0000313" key="8">
    <source>
        <dbReference type="Proteomes" id="UP000291822"/>
    </source>
</evidence>
<keyword evidence="2" id="KW-1003">Cell membrane</keyword>
<name>A0A4R0Z2C4_9GAMM</name>
<evidence type="ECO:0000256" key="4">
    <source>
        <dbReference type="ARBA" id="ARBA00022989"/>
    </source>
</evidence>
<dbReference type="InterPro" id="IPR005538">
    <property type="entry name" value="LrgA/CidA"/>
</dbReference>
<keyword evidence="4 6" id="KW-1133">Transmembrane helix</keyword>
<dbReference type="EMBL" id="SJTG01000001">
    <property type="protein sequence ID" value="TCI13794.1"/>
    <property type="molecule type" value="Genomic_DNA"/>
</dbReference>
<dbReference type="PANTHER" id="PTHR33931:SF2">
    <property type="entry name" value="HOLIN-LIKE PROTEIN CIDA"/>
    <property type="match status" value="1"/>
</dbReference>
<keyword evidence="8" id="KW-1185">Reference proteome</keyword>
<organism evidence="7 8">
    <name type="scientific">Dyella soli</name>
    <dbReference type="NCBI Taxonomy" id="522319"/>
    <lineage>
        <taxon>Bacteria</taxon>
        <taxon>Pseudomonadati</taxon>
        <taxon>Pseudomonadota</taxon>
        <taxon>Gammaproteobacteria</taxon>
        <taxon>Lysobacterales</taxon>
        <taxon>Rhodanobacteraceae</taxon>
        <taxon>Dyella</taxon>
    </lineage>
</organism>
<evidence type="ECO:0000256" key="6">
    <source>
        <dbReference type="SAM" id="Phobius"/>
    </source>
</evidence>
<reference evidence="7 8" key="1">
    <citation type="submission" date="2019-02" db="EMBL/GenBank/DDBJ databases">
        <title>Dyella amyloliquefaciens sp. nov., isolated from forest soil.</title>
        <authorList>
            <person name="Gao Z.-H."/>
            <person name="Qiu L.-H."/>
        </authorList>
    </citation>
    <scope>NUCLEOTIDE SEQUENCE [LARGE SCALE GENOMIC DNA]</scope>
    <source>
        <strain evidence="7 8">KACC 12747</strain>
    </source>
</reference>
<evidence type="ECO:0000256" key="1">
    <source>
        <dbReference type="ARBA" id="ARBA00004651"/>
    </source>
</evidence>
<keyword evidence="3 6" id="KW-0812">Transmembrane</keyword>